<organism evidence="2 3">
    <name type="scientific">Neoaquamicrobium sediminum</name>
    <dbReference type="NCBI Taxonomy" id="1849104"/>
    <lineage>
        <taxon>Bacteria</taxon>
        <taxon>Pseudomonadati</taxon>
        <taxon>Pseudomonadota</taxon>
        <taxon>Alphaproteobacteria</taxon>
        <taxon>Hyphomicrobiales</taxon>
        <taxon>Phyllobacteriaceae</taxon>
        <taxon>Neoaquamicrobium</taxon>
    </lineage>
</organism>
<dbReference type="InterPro" id="IPR035220">
    <property type="entry name" value="DUF5330"/>
</dbReference>
<keyword evidence="3" id="KW-1185">Reference proteome</keyword>
<evidence type="ECO:0000313" key="2">
    <source>
        <dbReference type="EMBL" id="MEX4007427.1"/>
    </source>
</evidence>
<proteinExistence type="predicted"/>
<evidence type="ECO:0000256" key="1">
    <source>
        <dbReference type="SAM" id="MobiDB-lite"/>
    </source>
</evidence>
<comment type="caution">
    <text evidence="2">The sequence shown here is derived from an EMBL/GenBank/DDBJ whole genome shotgun (WGS) entry which is preliminary data.</text>
</comment>
<dbReference type="Pfam" id="PF17264">
    <property type="entry name" value="DUF5330"/>
    <property type="match status" value="1"/>
</dbReference>
<feature type="region of interest" description="Disordered" evidence="1">
    <location>
        <begin position="95"/>
        <end position="124"/>
    </location>
</feature>
<gene>
    <name evidence="2" type="ORF">V1479_08935</name>
</gene>
<dbReference type="RefSeq" id="WP_368802598.1">
    <property type="nucleotide sequence ID" value="NZ_JAZHFV010000002.1"/>
</dbReference>
<sequence>MGFLIKSAFWLSLVLFLIPFGGAENNEGQPTVGAIEAFFAARAAIGDMAGLCERQPDVCDVGRSAMQTIGVRAREGARIAYGLLDEHFGETSNMAASSDLVPPVEPIHTGSVPTPSEPVARPQE</sequence>
<dbReference type="EMBL" id="JAZHFV010000002">
    <property type="protein sequence ID" value="MEX4007427.1"/>
    <property type="molecule type" value="Genomic_DNA"/>
</dbReference>
<evidence type="ECO:0000313" key="3">
    <source>
        <dbReference type="Proteomes" id="UP001559025"/>
    </source>
</evidence>
<reference evidence="2 3" key="1">
    <citation type="submission" date="2024-01" db="EMBL/GenBank/DDBJ databases">
        <title>New evidence supports the origin of RcGTA from prophage.</title>
        <authorList>
            <person name="Xu Y."/>
            <person name="Liu B."/>
            <person name="Chen F."/>
        </authorList>
    </citation>
    <scope>NUCLEOTIDE SEQUENCE [LARGE SCALE GENOMIC DNA]</scope>
    <source>
        <strain evidence="2 3">CBW1107-2</strain>
    </source>
</reference>
<accession>A0ABV3WS01</accession>
<protein>
    <submittedName>
        <fullName evidence="2">DUF5330 domain-containing protein</fullName>
    </submittedName>
</protein>
<name>A0ABV3WS01_9HYPH</name>
<dbReference type="Proteomes" id="UP001559025">
    <property type="component" value="Unassembled WGS sequence"/>
</dbReference>